<comment type="caution">
    <text evidence="2">The sequence shown here is derived from an EMBL/GenBank/DDBJ whole genome shotgun (WGS) entry which is preliminary data.</text>
</comment>
<accession>A0AAD7SFU8</accession>
<dbReference type="Proteomes" id="UP001221898">
    <property type="component" value="Unassembled WGS sequence"/>
</dbReference>
<evidence type="ECO:0000313" key="2">
    <source>
        <dbReference type="EMBL" id="KAJ8401719.1"/>
    </source>
</evidence>
<evidence type="ECO:0000256" key="1">
    <source>
        <dbReference type="SAM" id="MobiDB-lite"/>
    </source>
</evidence>
<organism evidence="2 3">
    <name type="scientific">Aldrovandia affinis</name>
    <dbReference type="NCBI Taxonomy" id="143900"/>
    <lineage>
        <taxon>Eukaryota</taxon>
        <taxon>Metazoa</taxon>
        <taxon>Chordata</taxon>
        <taxon>Craniata</taxon>
        <taxon>Vertebrata</taxon>
        <taxon>Euteleostomi</taxon>
        <taxon>Actinopterygii</taxon>
        <taxon>Neopterygii</taxon>
        <taxon>Teleostei</taxon>
        <taxon>Notacanthiformes</taxon>
        <taxon>Halosauridae</taxon>
        <taxon>Aldrovandia</taxon>
    </lineage>
</organism>
<feature type="region of interest" description="Disordered" evidence="1">
    <location>
        <begin position="139"/>
        <end position="248"/>
    </location>
</feature>
<feature type="compositionally biased region" description="Basic and acidic residues" evidence="1">
    <location>
        <begin position="213"/>
        <end position="224"/>
    </location>
</feature>
<evidence type="ECO:0000313" key="3">
    <source>
        <dbReference type="Proteomes" id="UP001221898"/>
    </source>
</evidence>
<proteinExistence type="predicted"/>
<gene>
    <name evidence="2" type="ORF">AAFF_G00376900</name>
</gene>
<dbReference type="AlphaFoldDB" id="A0AAD7SFU8"/>
<reference evidence="2" key="1">
    <citation type="journal article" date="2023" name="Science">
        <title>Genome structures resolve the early diversification of teleost fishes.</title>
        <authorList>
            <person name="Parey E."/>
            <person name="Louis A."/>
            <person name="Montfort J."/>
            <person name="Bouchez O."/>
            <person name="Roques C."/>
            <person name="Iampietro C."/>
            <person name="Lluch J."/>
            <person name="Castinel A."/>
            <person name="Donnadieu C."/>
            <person name="Desvignes T."/>
            <person name="Floi Bucao C."/>
            <person name="Jouanno E."/>
            <person name="Wen M."/>
            <person name="Mejri S."/>
            <person name="Dirks R."/>
            <person name="Jansen H."/>
            <person name="Henkel C."/>
            <person name="Chen W.J."/>
            <person name="Zahm M."/>
            <person name="Cabau C."/>
            <person name="Klopp C."/>
            <person name="Thompson A.W."/>
            <person name="Robinson-Rechavi M."/>
            <person name="Braasch I."/>
            <person name="Lecointre G."/>
            <person name="Bobe J."/>
            <person name="Postlethwait J.H."/>
            <person name="Berthelot C."/>
            <person name="Roest Crollius H."/>
            <person name="Guiguen Y."/>
        </authorList>
    </citation>
    <scope>NUCLEOTIDE SEQUENCE</scope>
    <source>
        <strain evidence="2">NC1722</strain>
    </source>
</reference>
<keyword evidence="3" id="KW-1185">Reference proteome</keyword>
<dbReference type="EMBL" id="JAINUG010000068">
    <property type="protein sequence ID" value="KAJ8401719.1"/>
    <property type="molecule type" value="Genomic_DNA"/>
</dbReference>
<sequence length="248" mass="26757">MDGWRRLPVTGAEESKLEPSPVKAALDTETQRIKEEEVESVEPTPVIVKKEDLSDVPCKVPKFQYVDFPSLHQCIRQLAIPPLESWLAGCPAGRPPSIASRNPTERVPKFKYVDYPSLHHCIKQLSVPPLESWSSGLARSVGGRSGNRVPGSARLAQTRSRPASEAAGRQSTSGTETPSSPGPVPLPSRRGPSQTRLPVGLRSRGASVAGPKPNHEPARAEGSRVGRLPIRTVSRKGLLDPTSWPPTG</sequence>
<feature type="region of interest" description="Disordered" evidence="1">
    <location>
        <begin position="1"/>
        <end position="27"/>
    </location>
</feature>
<protein>
    <submittedName>
        <fullName evidence="2">Uncharacterized protein</fullName>
    </submittedName>
</protein>
<name>A0AAD7SFU8_9TELE</name>